<reference evidence="4" key="1">
    <citation type="journal article" date="2019" name="Int. J. Syst. Evol. Microbiol.">
        <title>The Global Catalogue of Microorganisms (GCM) 10K type strain sequencing project: providing services to taxonomists for standard genome sequencing and annotation.</title>
        <authorList>
            <consortium name="The Broad Institute Genomics Platform"/>
            <consortium name="The Broad Institute Genome Sequencing Center for Infectious Disease"/>
            <person name="Wu L."/>
            <person name="Ma J."/>
        </authorList>
    </citation>
    <scope>NUCLEOTIDE SEQUENCE [LARGE SCALE GENOMIC DNA]</scope>
    <source>
        <strain evidence="4">CGMCC 4.7643</strain>
    </source>
</reference>
<proteinExistence type="predicted"/>
<feature type="transmembrane region" description="Helical" evidence="1">
    <location>
        <begin position="7"/>
        <end position="28"/>
    </location>
</feature>
<keyword evidence="4" id="KW-1185">Reference proteome</keyword>
<feature type="transmembrane region" description="Helical" evidence="1">
    <location>
        <begin position="315"/>
        <end position="337"/>
    </location>
</feature>
<feature type="transmembrane region" description="Helical" evidence="1">
    <location>
        <begin position="40"/>
        <end position="63"/>
    </location>
</feature>
<keyword evidence="1" id="KW-1133">Transmembrane helix</keyword>
<name>A0ABW5GVS9_9PSEU</name>
<feature type="transmembrane region" description="Helical" evidence="1">
    <location>
        <begin position="126"/>
        <end position="146"/>
    </location>
</feature>
<gene>
    <name evidence="3" type="ORF">ACFSYJ_40760</name>
</gene>
<feature type="domain" description="Heparan-alpha-glucosaminide N-acetyltransferase catalytic" evidence="2">
    <location>
        <begin position="6"/>
        <end position="201"/>
    </location>
</feature>
<dbReference type="Proteomes" id="UP001597419">
    <property type="component" value="Unassembled WGS sequence"/>
</dbReference>
<evidence type="ECO:0000313" key="4">
    <source>
        <dbReference type="Proteomes" id="UP001597419"/>
    </source>
</evidence>
<evidence type="ECO:0000259" key="2">
    <source>
        <dbReference type="Pfam" id="PF07786"/>
    </source>
</evidence>
<dbReference type="EMBL" id="JBHUKU010000028">
    <property type="protein sequence ID" value="MFD2465007.1"/>
    <property type="molecule type" value="Genomic_DNA"/>
</dbReference>
<feature type="transmembrane region" description="Helical" evidence="1">
    <location>
        <begin position="204"/>
        <end position="227"/>
    </location>
</feature>
<dbReference type="InterPro" id="IPR012429">
    <property type="entry name" value="HGSNAT_cat"/>
</dbReference>
<feature type="transmembrane region" description="Helical" evidence="1">
    <location>
        <begin position="75"/>
        <end position="95"/>
    </location>
</feature>
<feature type="transmembrane region" description="Helical" evidence="1">
    <location>
        <begin position="283"/>
        <end position="303"/>
    </location>
</feature>
<sequence length="422" mass="44667">MTEKRRLVAIDATRGIALVGMMAVHSLYESTEAGAPTLSFTMFGGRAAAAFAVLAGVTIAFLTGRRRVGRADARGQIVALATRALAIAVIGLTLGYTDASIAAVILPYYGVMFLLAIPLVFLPTWLVAVAAAALAGGVPVLMHFWLPHLPKPTLLNPTWSYLFHHPLSLLSELTVTGEYPALPWLVYLAVGIVIGRLKLSSVKVAAGLLVSGVVLAVGAAVTSSLLLDRWGGTLHIWLAQKESFLTTAETADVLRFGADGTVPTETWWWLAVDAPHTSTPPDLVGTTGTAVALLGALLLLGHVTQRHVRRVVRIVLAPLAAAGSMTLTLYTVHLMFINSDYDTYDAVLGYCLQVCAVLLIGLAWRATAGKGPLEALVSFLCVRARRLVTRSSVPRVPDGPPPPIGAMATVLRVPAPARSADR</sequence>
<evidence type="ECO:0000313" key="3">
    <source>
        <dbReference type="EMBL" id="MFD2465007.1"/>
    </source>
</evidence>
<keyword evidence="1" id="KW-0812">Transmembrane</keyword>
<keyword evidence="1" id="KW-0472">Membrane</keyword>
<comment type="caution">
    <text evidence="3">The sequence shown here is derived from an EMBL/GenBank/DDBJ whole genome shotgun (WGS) entry which is preliminary data.</text>
</comment>
<protein>
    <submittedName>
        <fullName evidence="3">Heparan-alpha-glucosaminide N-acetyltransferase domain-containing protein</fullName>
    </submittedName>
</protein>
<organism evidence="3 4">
    <name type="scientific">Amycolatopsis samaneae</name>
    <dbReference type="NCBI Taxonomy" id="664691"/>
    <lineage>
        <taxon>Bacteria</taxon>
        <taxon>Bacillati</taxon>
        <taxon>Actinomycetota</taxon>
        <taxon>Actinomycetes</taxon>
        <taxon>Pseudonocardiales</taxon>
        <taxon>Pseudonocardiaceae</taxon>
        <taxon>Amycolatopsis</taxon>
    </lineage>
</organism>
<feature type="transmembrane region" description="Helical" evidence="1">
    <location>
        <begin position="101"/>
        <end position="121"/>
    </location>
</feature>
<feature type="transmembrane region" description="Helical" evidence="1">
    <location>
        <begin position="179"/>
        <end position="197"/>
    </location>
</feature>
<dbReference type="Pfam" id="PF07786">
    <property type="entry name" value="HGSNAT_cat"/>
    <property type="match status" value="1"/>
</dbReference>
<accession>A0ABW5GVS9</accession>
<dbReference type="RefSeq" id="WP_345399234.1">
    <property type="nucleotide sequence ID" value="NZ_BAABHG010000010.1"/>
</dbReference>
<evidence type="ECO:0000256" key="1">
    <source>
        <dbReference type="SAM" id="Phobius"/>
    </source>
</evidence>
<feature type="transmembrane region" description="Helical" evidence="1">
    <location>
        <begin position="343"/>
        <end position="364"/>
    </location>
</feature>